<evidence type="ECO:0000313" key="2">
    <source>
        <dbReference type="EMBL" id="MDF3302930.1"/>
    </source>
</evidence>
<dbReference type="RefSeq" id="WP_276112482.1">
    <property type="nucleotide sequence ID" value="NZ_JARJBB010000033.1"/>
</dbReference>
<dbReference type="InterPro" id="IPR010093">
    <property type="entry name" value="SinI_DNA-bd"/>
</dbReference>
<reference evidence="2 3" key="1">
    <citation type="submission" date="2023-03" db="EMBL/GenBank/DDBJ databases">
        <title>Draft genome sequence of Streptomyces sp. K1PA1 isolated from peat swamp forest in Thailand.</title>
        <authorList>
            <person name="Klaysubun C."/>
            <person name="Duangmal K."/>
        </authorList>
    </citation>
    <scope>NUCLEOTIDE SEQUENCE [LARGE SCALE GENOMIC DNA]</scope>
    <source>
        <strain evidence="2 3">K1PA1</strain>
    </source>
</reference>
<organism evidence="2 3">
    <name type="scientific">Streptomyces tropicalis</name>
    <dbReference type="NCBI Taxonomy" id="3034234"/>
    <lineage>
        <taxon>Bacteria</taxon>
        <taxon>Bacillati</taxon>
        <taxon>Actinomycetota</taxon>
        <taxon>Actinomycetes</taxon>
        <taxon>Kitasatosporales</taxon>
        <taxon>Streptomycetaceae</taxon>
        <taxon>Streptomyces</taxon>
    </lineage>
</organism>
<gene>
    <name evidence="2" type="ORF">P3H78_30845</name>
</gene>
<sequence>MRTAVPAAPEALTVPEVMTALRLSRSKVYDLIRTRQLRSYTSGRARRVPVDAVRQHMHDRMEEAA</sequence>
<dbReference type="NCBIfam" id="TIGR01764">
    <property type="entry name" value="excise"/>
    <property type="match status" value="1"/>
</dbReference>
<proteinExistence type="predicted"/>
<name>A0ABT6AGG8_9ACTN</name>
<evidence type="ECO:0000313" key="3">
    <source>
        <dbReference type="Proteomes" id="UP001221150"/>
    </source>
</evidence>
<dbReference type="EMBL" id="JARJBB010000033">
    <property type="protein sequence ID" value="MDF3302930.1"/>
    <property type="molecule type" value="Genomic_DNA"/>
</dbReference>
<dbReference type="Proteomes" id="UP001221150">
    <property type="component" value="Unassembled WGS sequence"/>
</dbReference>
<evidence type="ECO:0000259" key="1">
    <source>
        <dbReference type="Pfam" id="PF12728"/>
    </source>
</evidence>
<protein>
    <submittedName>
        <fullName evidence="2">Helix-turn-helix domain-containing protein</fullName>
    </submittedName>
</protein>
<dbReference type="InterPro" id="IPR041657">
    <property type="entry name" value="HTH_17"/>
</dbReference>
<accession>A0ABT6AGG8</accession>
<comment type="caution">
    <text evidence="2">The sequence shown here is derived from an EMBL/GenBank/DDBJ whole genome shotgun (WGS) entry which is preliminary data.</text>
</comment>
<dbReference type="Pfam" id="PF12728">
    <property type="entry name" value="HTH_17"/>
    <property type="match status" value="1"/>
</dbReference>
<keyword evidence="3" id="KW-1185">Reference proteome</keyword>
<feature type="domain" description="Helix-turn-helix" evidence="1">
    <location>
        <begin position="12"/>
        <end position="58"/>
    </location>
</feature>